<dbReference type="Proteomes" id="UP000886520">
    <property type="component" value="Chromosome 19"/>
</dbReference>
<dbReference type="EMBL" id="JABFUD020000019">
    <property type="protein sequence ID" value="KAI5064764.1"/>
    <property type="molecule type" value="Genomic_DNA"/>
</dbReference>
<evidence type="ECO:0000313" key="1">
    <source>
        <dbReference type="EMBL" id="KAI5064764.1"/>
    </source>
</evidence>
<dbReference type="AlphaFoldDB" id="A0A9D4Z7U9"/>
<protein>
    <submittedName>
        <fullName evidence="1">Uncharacterized protein</fullName>
    </submittedName>
</protein>
<evidence type="ECO:0000313" key="2">
    <source>
        <dbReference type="Proteomes" id="UP000886520"/>
    </source>
</evidence>
<comment type="caution">
    <text evidence="1">The sequence shown here is derived from an EMBL/GenBank/DDBJ whole genome shotgun (WGS) entry which is preliminary data.</text>
</comment>
<name>A0A9D4Z7U9_ADICA</name>
<gene>
    <name evidence="1" type="ORF">GOP47_0019459</name>
</gene>
<reference evidence="1" key="1">
    <citation type="submission" date="2021-01" db="EMBL/GenBank/DDBJ databases">
        <title>Adiantum capillus-veneris genome.</title>
        <authorList>
            <person name="Fang Y."/>
            <person name="Liao Q."/>
        </authorList>
    </citation>
    <scope>NUCLEOTIDE SEQUENCE</scope>
    <source>
        <strain evidence="1">H3</strain>
        <tissue evidence="1">Leaf</tissue>
    </source>
</reference>
<accession>A0A9D4Z7U9</accession>
<sequence>MGELSCNGQAYLFFACAIEALVISVSGFSKNSTCIAAFRSKSKPVILFGNMSHSEHIKFFEKSAR</sequence>
<organism evidence="1 2">
    <name type="scientific">Adiantum capillus-veneris</name>
    <name type="common">Maidenhair fern</name>
    <dbReference type="NCBI Taxonomy" id="13818"/>
    <lineage>
        <taxon>Eukaryota</taxon>
        <taxon>Viridiplantae</taxon>
        <taxon>Streptophyta</taxon>
        <taxon>Embryophyta</taxon>
        <taxon>Tracheophyta</taxon>
        <taxon>Polypodiopsida</taxon>
        <taxon>Polypodiidae</taxon>
        <taxon>Polypodiales</taxon>
        <taxon>Pteridineae</taxon>
        <taxon>Pteridaceae</taxon>
        <taxon>Vittarioideae</taxon>
        <taxon>Adiantum</taxon>
    </lineage>
</organism>
<keyword evidence="2" id="KW-1185">Reference proteome</keyword>
<proteinExistence type="predicted"/>